<gene>
    <name evidence="1" type="ORF">FHR33_008628</name>
</gene>
<keyword evidence="2" id="KW-1185">Reference proteome</keyword>
<protein>
    <submittedName>
        <fullName evidence="1">Uncharacterized protein</fullName>
    </submittedName>
</protein>
<dbReference type="RefSeq" id="WP_183659755.1">
    <property type="nucleotide sequence ID" value="NZ_JACIBV010000001.1"/>
</dbReference>
<name>A0A7W5YC57_9ACTN</name>
<dbReference type="Proteomes" id="UP000579945">
    <property type="component" value="Unassembled WGS sequence"/>
</dbReference>
<accession>A0A7W5YC57</accession>
<proteinExistence type="predicted"/>
<dbReference type="AlphaFoldDB" id="A0A7W5YC57"/>
<dbReference type="GeneID" id="95394784"/>
<dbReference type="EMBL" id="JACIBV010000001">
    <property type="protein sequence ID" value="MBB3732768.1"/>
    <property type="molecule type" value="Genomic_DNA"/>
</dbReference>
<dbReference type="Pfam" id="PF19730">
    <property type="entry name" value="DUF6221"/>
    <property type="match status" value="1"/>
</dbReference>
<evidence type="ECO:0000313" key="1">
    <source>
        <dbReference type="EMBL" id="MBB3732768.1"/>
    </source>
</evidence>
<evidence type="ECO:0000313" key="2">
    <source>
        <dbReference type="Proteomes" id="UP000579945"/>
    </source>
</evidence>
<comment type="caution">
    <text evidence="1">The sequence shown here is derived from an EMBL/GenBank/DDBJ whole genome shotgun (WGS) entry which is preliminary data.</text>
</comment>
<dbReference type="InterPro" id="IPR046193">
    <property type="entry name" value="DUF6221"/>
</dbReference>
<organism evidence="1 2">
    <name type="scientific">Nonomuraea dietziae</name>
    <dbReference type="NCBI Taxonomy" id="65515"/>
    <lineage>
        <taxon>Bacteria</taxon>
        <taxon>Bacillati</taxon>
        <taxon>Actinomycetota</taxon>
        <taxon>Actinomycetes</taxon>
        <taxon>Streptosporangiales</taxon>
        <taxon>Streptosporangiaceae</taxon>
        <taxon>Nonomuraea</taxon>
    </lineage>
</organism>
<reference evidence="1 2" key="1">
    <citation type="submission" date="2020-08" db="EMBL/GenBank/DDBJ databases">
        <title>Sequencing the genomes of 1000 actinobacteria strains.</title>
        <authorList>
            <person name="Klenk H.-P."/>
        </authorList>
    </citation>
    <scope>NUCLEOTIDE SEQUENCE [LARGE SCALE GENOMIC DNA]</scope>
    <source>
        <strain evidence="1 2">DSM 44320</strain>
    </source>
</reference>
<sequence>MDELIAFLRERLDEDERAAQAGHPTRRSAGRELREVEAKRRILDELESFVADAEYLPQDERNADTATAFGIVRLLAMPYDDHDDFREEWKP</sequence>